<dbReference type="EMBL" id="JAUJLE010000060">
    <property type="protein sequence ID" value="KAK0993214.1"/>
    <property type="molecule type" value="Genomic_DNA"/>
</dbReference>
<name>A0AAN6KNW7_9PEZI</name>
<feature type="transmembrane region" description="Helical" evidence="1">
    <location>
        <begin position="355"/>
        <end position="377"/>
    </location>
</feature>
<dbReference type="AlphaFoldDB" id="A0AAN6KNW7"/>
<evidence type="ECO:0000256" key="1">
    <source>
        <dbReference type="SAM" id="Phobius"/>
    </source>
</evidence>
<keyword evidence="1" id="KW-1133">Transmembrane helix</keyword>
<keyword evidence="1" id="KW-0472">Membrane</keyword>
<reference evidence="2" key="1">
    <citation type="submission" date="2023-06" db="EMBL/GenBank/DDBJ databases">
        <title>Black Yeasts Isolated from many extreme environments.</title>
        <authorList>
            <person name="Coleine C."/>
            <person name="Stajich J.E."/>
            <person name="Selbmann L."/>
        </authorList>
    </citation>
    <scope>NUCLEOTIDE SEQUENCE</scope>
    <source>
        <strain evidence="2">CCFEE 5200</strain>
    </source>
</reference>
<dbReference type="Proteomes" id="UP001175353">
    <property type="component" value="Unassembled WGS sequence"/>
</dbReference>
<sequence>MADPSPSPTPRPQPNVQAMASDLEHFAGEIRLLQNLPALREAADIMTAIQNLTTTVANMDQRMANMDQRITAQLDVQRKLILTLHYNHQARLENSMIYLRSADDTLSALYSHYTHQPIPDFPAHARDIATLPGPRAAAILREIDVNVPATTAARRTANVQSTTAYDRALVYNYWNITLLSIWTSISDGFETVFEKSLRTASALDWWGLVRTQVRRSAILVSLVLGLVNNITLMLDNQWDSETSGLCYHYNDFSSMNSQWFWIAGTWSTARTAVEVAFPKVTLALDRVDEWAARSERWLIRRTRQAWGDVSAVPMSISGVQKRGGFVQPCLSVLLTLGWAICVIFWWLLRQFLATWAVGVGTPAVTAVANSAFLVWNMEDVISTKVLNIPLAIDSGPPWGFGQVLPMVLLLAVLLTGLDAAREADVEAEEHEKKARLASSTGGESEENLILGALSSNTSADASGLQYPVPAHAARHFQPQGVQYRRSFPVRIA</sequence>
<evidence type="ECO:0000313" key="3">
    <source>
        <dbReference type="Proteomes" id="UP001175353"/>
    </source>
</evidence>
<comment type="caution">
    <text evidence="2">The sequence shown here is derived from an EMBL/GenBank/DDBJ whole genome shotgun (WGS) entry which is preliminary data.</text>
</comment>
<keyword evidence="1" id="KW-0812">Transmembrane</keyword>
<evidence type="ECO:0000313" key="2">
    <source>
        <dbReference type="EMBL" id="KAK0993214.1"/>
    </source>
</evidence>
<feature type="transmembrane region" description="Helical" evidence="1">
    <location>
        <begin position="397"/>
        <end position="417"/>
    </location>
</feature>
<proteinExistence type="predicted"/>
<keyword evidence="3" id="KW-1185">Reference proteome</keyword>
<feature type="transmembrane region" description="Helical" evidence="1">
    <location>
        <begin position="325"/>
        <end position="348"/>
    </location>
</feature>
<accession>A0AAN6KNW7</accession>
<gene>
    <name evidence="2" type="ORF">LTR91_008005</name>
</gene>
<protein>
    <submittedName>
        <fullName evidence="2">Uncharacterized protein</fullName>
    </submittedName>
</protein>
<organism evidence="2 3">
    <name type="scientific">Friedmanniomyces endolithicus</name>
    <dbReference type="NCBI Taxonomy" id="329885"/>
    <lineage>
        <taxon>Eukaryota</taxon>
        <taxon>Fungi</taxon>
        <taxon>Dikarya</taxon>
        <taxon>Ascomycota</taxon>
        <taxon>Pezizomycotina</taxon>
        <taxon>Dothideomycetes</taxon>
        <taxon>Dothideomycetidae</taxon>
        <taxon>Mycosphaerellales</taxon>
        <taxon>Teratosphaeriaceae</taxon>
        <taxon>Friedmanniomyces</taxon>
    </lineage>
</organism>